<dbReference type="EnsemblMetazoa" id="PPAI008235-RA">
    <property type="protein sequence ID" value="PPAI008235-PA"/>
    <property type="gene ID" value="PPAI008235"/>
</dbReference>
<evidence type="ECO:0000313" key="2">
    <source>
        <dbReference type="Proteomes" id="UP000092462"/>
    </source>
</evidence>
<dbReference type="EMBL" id="AJVK01064125">
    <property type="status" value="NOT_ANNOTATED_CDS"/>
    <property type="molecule type" value="Genomic_DNA"/>
</dbReference>
<proteinExistence type="predicted"/>
<name>A0A1B0GPU9_PHLPP</name>
<organism evidence="1 2">
    <name type="scientific">Phlebotomus papatasi</name>
    <name type="common">Sandfly</name>
    <dbReference type="NCBI Taxonomy" id="29031"/>
    <lineage>
        <taxon>Eukaryota</taxon>
        <taxon>Metazoa</taxon>
        <taxon>Ecdysozoa</taxon>
        <taxon>Arthropoda</taxon>
        <taxon>Hexapoda</taxon>
        <taxon>Insecta</taxon>
        <taxon>Pterygota</taxon>
        <taxon>Neoptera</taxon>
        <taxon>Endopterygota</taxon>
        <taxon>Diptera</taxon>
        <taxon>Nematocera</taxon>
        <taxon>Psychodoidea</taxon>
        <taxon>Psychodidae</taxon>
        <taxon>Phlebotomus</taxon>
        <taxon>Phlebotomus</taxon>
    </lineage>
</organism>
<keyword evidence="2" id="KW-1185">Reference proteome</keyword>
<dbReference type="Gene3D" id="2.60.40.10">
    <property type="entry name" value="Immunoglobulins"/>
    <property type="match status" value="1"/>
</dbReference>
<dbReference type="VEuPathDB" id="VectorBase:PPAI008235"/>
<dbReference type="AlphaFoldDB" id="A0A1B0GPU9"/>
<sequence>MNGTCETELRATVLGPSDLYVKSGSTIRIVCRIPQGPHDLGNVFWYKEMSSPENPYLFAMEREHRLNICMILGHFMSYARVFHTNHY</sequence>
<dbReference type="InterPro" id="IPR013783">
    <property type="entry name" value="Ig-like_fold"/>
</dbReference>
<protein>
    <submittedName>
        <fullName evidence="1">Uncharacterized protein</fullName>
    </submittedName>
</protein>
<dbReference type="VEuPathDB" id="VectorBase:PPAPM1_005440"/>
<evidence type="ECO:0000313" key="1">
    <source>
        <dbReference type="EnsemblMetazoa" id="PPAI008235-PA"/>
    </source>
</evidence>
<reference evidence="1" key="1">
    <citation type="submission" date="2022-08" db="UniProtKB">
        <authorList>
            <consortium name="EnsemblMetazoa"/>
        </authorList>
    </citation>
    <scope>IDENTIFICATION</scope>
    <source>
        <strain evidence="1">Israel</strain>
    </source>
</reference>
<dbReference type="Proteomes" id="UP000092462">
    <property type="component" value="Unassembled WGS sequence"/>
</dbReference>
<accession>A0A1B0GPU9</accession>